<dbReference type="RefSeq" id="WP_101311734.1">
    <property type="nucleotide sequence ID" value="NZ_MVDE01000055.1"/>
</dbReference>
<dbReference type="Proteomes" id="UP000233618">
    <property type="component" value="Unassembled WGS sequence"/>
</dbReference>
<dbReference type="Pfam" id="PF12833">
    <property type="entry name" value="HTH_18"/>
    <property type="match status" value="1"/>
</dbReference>
<evidence type="ECO:0000259" key="4">
    <source>
        <dbReference type="PROSITE" id="PS01124"/>
    </source>
</evidence>
<evidence type="ECO:0000256" key="2">
    <source>
        <dbReference type="ARBA" id="ARBA00023125"/>
    </source>
</evidence>
<dbReference type="PROSITE" id="PS01124">
    <property type="entry name" value="HTH_ARAC_FAMILY_2"/>
    <property type="match status" value="1"/>
</dbReference>
<accession>A0A2N3HRN1</accession>
<keyword evidence="3" id="KW-0804">Transcription</keyword>
<dbReference type="SMART" id="SM00342">
    <property type="entry name" value="HTH_ARAC"/>
    <property type="match status" value="1"/>
</dbReference>
<evidence type="ECO:0000256" key="3">
    <source>
        <dbReference type="ARBA" id="ARBA00023163"/>
    </source>
</evidence>
<evidence type="ECO:0000313" key="6">
    <source>
        <dbReference type="Proteomes" id="UP000233618"/>
    </source>
</evidence>
<keyword evidence="6" id="KW-1185">Reference proteome</keyword>
<name>A0A2N3HRN1_9BACT</name>
<dbReference type="AlphaFoldDB" id="A0A2N3HRN1"/>
<dbReference type="Gene3D" id="1.10.10.60">
    <property type="entry name" value="Homeodomain-like"/>
    <property type="match status" value="1"/>
</dbReference>
<dbReference type="PANTHER" id="PTHR43280">
    <property type="entry name" value="ARAC-FAMILY TRANSCRIPTIONAL REGULATOR"/>
    <property type="match status" value="1"/>
</dbReference>
<dbReference type="InterPro" id="IPR054015">
    <property type="entry name" value="ExsA-like_N"/>
</dbReference>
<evidence type="ECO:0000256" key="1">
    <source>
        <dbReference type="ARBA" id="ARBA00023015"/>
    </source>
</evidence>
<gene>
    <name evidence="5" type="ORF">BZG01_20560</name>
</gene>
<comment type="caution">
    <text evidence="5">The sequence shown here is derived from an EMBL/GenBank/DDBJ whole genome shotgun (WGS) entry which is preliminary data.</text>
</comment>
<dbReference type="PANTHER" id="PTHR43280:SF2">
    <property type="entry name" value="HTH-TYPE TRANSCRIPTIONAL REGULATOR EXSA"/>
    <property type="match status" value="1"/>
</dbReference>
<dbReference type="InterPro" id="IPR018060">
    <property type="entry name" value="HTH_AraC"/>
</dbReference>
<proteinExistence type="predicted"/>
<organism evidence="5 6">
    <name type="scientific">Labilibaculum manganireducens</name>
    <dbReference type="NCBI Taxonomy" id="1940525"/>
    <lineage>
        <taxon>Bacteria</taxon>
        <taxon>Pseudomonadati</taxon>
        <taxon>Bacteroidota</taxon>
        <taxon>Bacteroidia</taxon>
        <taxon>Marinilabiliales</taxon>
        <taxon>Marinifilaceae</taxon>
        <taxon>Labilibaculum</taxon>
    </lineage>
</organism>
<keyword evidence="2" id="KW-0238">DNA-binding</keyword>
<dbReference type="GO" id="GO:0043565">
    <property type="term" value="F:sequence-specific DNA binding"/>
    <property type="evidence" value="ECO:0007669"/>
    <property type="project" value="InterPro"/>
</dbReference>
<dbReference type="Pfam" id="PF22200">
    <property type="entry name" value="ExsA_N"/>
    <property type="match status" value="1"/>
</dbReference>
<dbReference type="GO" id="GO:0003700">
    <property type="term" value="F:DNA-binding transcription factor activity"/>
    <property type="evidence" value="ECO:0007669"/>
    <property type="project" value="InterPro"/>
</dbReference>
<evidence type="ECO:0000313" key="5">
    <source>
        <dbReference type="EMBL" id="PKQ60731.1"/>
    </source>
</evidence>
<feature type="domain" description="HTH araC/xylS-type" evidence="4">
    <location>
        <begin position="165"/>
        <end position="262"/>
    </location>
</feature>
<dbReference type="EMBL" id="MVDE01000055">
    <property type="protein sequence ID" value="PKQ60731.1"/>
    <property type="molecule type" value="Genomic_DNA"/>
</dbReference>
<reference evidence="5 6" key="1">
    <citation type="journal article" date="2017" name="Front. Microbiol.">
        <title>Labilibaculum manganireducens gen. nov., sp. nov. and Labilibaculum filiforme sp. nov., Novel Bacteroidetes Isolated from Subsurface Sediments of the Baltic Sea.</title>
        <authorList>
            <person name="Vandieken V."/>
            <person name="Marshall I.P."/>
            <person name="Niemann H."/>
            <person name="Engelen B."/>
            <person name="Cypionka H."/>
        </authorList>
    </citation>
    <scope>NUCLEOTIDE SEQUENCE [LARGE SCALE GENOMIC DNA]</scope>
    <source>
        <strain evidence="5 6">59.10-2M</strain>
    </source>
</reference>
<dbReference type="SUPFAM" id="SSF46689">
    <property type="entry name" value="Homeodomain-like"/>
    <property type="match status" value="1"/>
</dbReference>
<keyword evidence="1" id="KW-0805">Transcription regulation</keyword>
<dbReference type="InterPro" id="IPR009057">
    <property type="entry name" value="Homeodomain-like_sf"/>
</dbReference>
<sequence length="262" mass="30402">MEDNILFSCEKKKKFTSEQVVLEHTLSYVVSGKVELHFANKKVVAQKGNVALIRKNELVKAIKYPDENGLPCKSINIFLAQDVLRAYAKLNKIEQQEKYFGTSLIDLTGDKFLKSYIESLLPYIDEPNKFSSKLAQIKTMEAIELLLTKSTMKQFLFDLSEPYKIDLEKFINQNFLFNISMSEFAKLSGRSLSTFKRDFKQVYNDTPGRWLRNRRLEEAKYLITEKQLKPVDVYYSVGFENFSHFSNAFKLRFGFNASTLAI</sequence>
<protein>
    <recommendedName>
        <fullName evidence="4">HTH araC/xylS-type domain-containing protein</fullName>
    </recommendedName>
</protein>